<dbReference type="Pfam" id="PF14399">
    <property type="entry name" value="BtrH_N"/>
    <property type="match status" value="1"/>
</dbReference>
<comment type="caution">
    <text evidence="3">The sequence shown here is derived from an EMBL/GenBank/DDBJ whole genome shotgun (WGS) entry which is preliminary data.</text>
</comment>
<evidence type="ECO:0000259" key="2">
    <source>
        <dbReference type="Pfam" id="PF16169"/>
    </source>
</evidence>
<name>A0A167FB35_9BACL</name>
<dbReference type="Pfam" id="PF16169">
    <property type="entry name" value="DUF4872"/>
    <property type="match status" value="1"/>
</dbReference>
<dbReference type="KEGG" id="pcx:LPB68_00675"/>
<organism evidence="3 4">
    <name type="scientific">Paenibacillus crassostreae</name>
    <dbReference type="NCBI Taxonomy" id="1763538"/>
    <lineage>
        <taxon>Bacteria</taxon>
        <taxon>Bacillati</taxon>
        <taxon>Bacillota</taxon>
        <taxon>Bacilli</taxon>
        <taxon>Bacillales</taxon>
        <taxon>Paenibacillaceae</taxon>
        <taxon>Paenibacillus</taxon>
    </lineage>
</organism>
<dbReference type="Proteomes" id="UP000077134">
    <property type="component" value="Unassembled WGS sequence"/>
</dbReference>
<gene>
    <name evidence="3" type="ORF">PNBC_02860</name>
</gene>
<dbReference type="STRING" id="1763538.LPB68_00675"/>
<feature type="domain" description="Butirosin biosynthesis protein H N-terminal" evidence="1">
    <location>
        <begin position="16"/>
        <end position="145"/>
    </location>
</feature>
<dbReference type="EMBL" id="LSFN01000005">
    <property type="protein sequence ID" value="OAB76371.1"/>
    <property type="molecule type" value="Genomic_DNA"/>
</dbReference>
<feature type="domain" description="DUF4872" evidence="2">
    <location>
        <begin position="196"/>
        <end position="328"/>
    </location>
</feature>
<evidence type="ECO:0000259" key="1">
    <source>
        <dbReference type="Pfam" id="PF14399"/>
    </source>
</evidence>
<dbReference type="InterPro" id="IPR032369">
    <property type="entry name" value="DUF4872"/>
</dbReference>
<dbReference type="InterPro" id="IPR026935">
    <property type="entry name" value="BtrH_N"/>
</dbReference>
<reference evidence="3 4" key="1">
    <citation type="submission" date="2016-02" db="EMBL/GenBank/DDBJ databases">
        <title>Paenibacillus sp. LPB0068, isolated from Crassostrea gigas.</title>
        <authorList>
            <person name="Shin S.-K."/>
            <person name="Yi H."/>
        </authorList>
    </citation>
    <scope>NUCLEOTIDE SEQUENCE [LARGE SCALE GENOMIC DNA]</scope>
    <source>
        <strain evidence="3 4">LPB0068</strain>
    </source>
</reference>
<dbReference type="OrthoDB" id="4075615at2"/>
<evidence type="ECO:0000313" key="4">
    <source>
        <dbReference type="Proteomes" id="UP000077134"/>
    </source>
</evidence>
<keyword evidence="4" id="KW-1185">Reference proteome</keyword>
<accession>A0A167FB35</accession>
<proteinExistence type="predicted"/>
<evidence type="ECO:0000313" key="3">
    <source>
        <dbReference type="EMBL" id="OAB76371.1"/>
    </source>
</evidence>
<protein>
    <recommendedName>
        <fullName evidence="5">Butirosin biosynthesis protein H N-terminal domain-containing protein</fullName>
    </recommendedName>
</protein>
<evidence type="ECO:0008006" key="5">
    <source>
        <dbReference type="Google" id="ProtNLM"/>
    </source>
</evidence>
<sequence>MMILNHVIDNHSIGVNCCTRSITTVLKSNNIEISETDVFGMSSGLGFIYQYYKNEGYFVSGRNESLELNLCYLLGIDYKQGYSDDFDHTWILNKEYIDQDIPVIVDLNIEFLPYYKGYFDEGFRFGLHNAVLVGYDHEHAYLLDDRFIDVKAVPLDLYKLSRSLDNSSNAPRNGWRVMLPAAGIDIRCDQFTFFLAVETMVYRMLHPFAFKMGLEGIRMFFREVKLWSKNSFDDVRRQNYQTASFLLEKLGTGGGNFRRMYSRFIKNSSERYHLDNEFNIVSQKYAILSVEWKRLSQLLDKMSLDDSLILQQEFLDISSFIYEQEKEAIYLLKRLLEEGYPYDAKGRNIKRIIT</sequence>
<dbReference type="AlphaFoldDB" id="A0A167FB35"/>